<name>A0A2S5A9W8_9FLAO</name>
<comment type="caution">
    <text evidence="1">The sequence shown here is derived from an EMBL/GenBank/DDBJ whole genome shotgun (WGS) entry which is preliminary data.</text>
</comment>
<dbReference type="RefSeq" id="WP_103806485.1">
    <property type="nucleotide sequence ID" value="NZ_PQVG01000006.1"/>
</dbReference>
<proteinExistence type="predicted"/>
<dbReference type="OrthoDB" id="1271679at2"/>
<dbReference type="EMBL" id="PQVG01000006">
    <property type="protein sequence ID" value="POY38913.1"/>
    <property type="molecule type" value="Genomic_DNA"/>
</dbReference>
<accession>A0A2S5A9W8</accession>
<dbReference type="AlphaFoldDB" id="A0A2S5A9W8"/>
<dbReference type="Proteomes" id="UP000237310">
    <property type="component" value="Unassembled WGS sequence"/>
</dbReference>
<gene>
    <name evidence="1" type="ORF">C3L50_11720</name>
</gene>
<keyword evidence="2" id="KW-1185">Reference proteome</keyword>
<evidence type="ECO:0000313" key="1">
    <source>
        <dbReference type="EMBL" id="POY38913.1"/>
    </source>
</evidence>
<organism evidence="1 2">
    <name type="scientific">Flavobacterium alvei</name>
    <dbReference type="NCBI Taxonomy" id="2080416"/>
    <lineage>
        <taxon>Bacteria</taxon>
        <taxon>Pseudomonadati</taxon>
        <taxon>Bacteroidota</taxon>
        <taxon>Flavobacteriia</taxon>
        <taxon>Flavobacteriales</taxon>
        <taxon>Flavobacteriaceae</taxon>
        <taxon>Flavobacterium</taxon>
    </lineage>
</organism>
<reference evidence="1 2" key="1">
    <citation type="submission" date="2018-01" db="EMBL/GenBank/DDBJ databases">
        <authorList>
            <person name="Gaut B.S."/>
            <person name="Morton B.R."/>
            <person name="Clegg M.T."/>
            <person name="Duvall M.R."/>
        </authorList>
    </citation>
    <scope>NUCLEOTIDE SEQUENCE [LARGE SCALE GENOMIC DNA]</scope>
    <source>
        <strain evidence="1 2">HR-AY</strain>
    </source>
</reference>
<protein>
    <submittedName>
        <fullName evidence="1">Glyoxalase</fullName>
    </submittedName>
</protein>
<sequence>MDQRDVFLKEFRGETIGIVTPQSSADELFQNEVLRPILKLQNDLFIASFINYLGKNRIHFDTFSVEKKLTAIENAIQKDIKFRNALKGMIIALFTIDEYAQYIKNSSSLNKRMMGMLIERLKSQVQLFEVQGI</sequence>
<evidence type="ECO:0000313" key="2">
    <source>
        <dbReference type="Proteomes" id="UP000237310"/>
    </source>
</evidence>